<dbReference type="Pfam" id="PF09954">
    <property type="entry name" value="DUF2188"/>
    <property type="match status" value="1"/>
</dbReference>
<dbReference type="AlphaFoldDB" id="A0A0F5VGV8"/>
<dbReference type="Proteomes" id="UP000033633">
    <property type="component" value="Unassembled WGS sequence"/>
</dbReference>
<feature type="region of interest" description="Disordered" evidence="1">
    <location>
        <begin position="56"/>
        <end position="76"/>
    </location>
</feature>
<dbReference type="EMBL" id="JWYV01000001">
    <property type="protein sequence ID" value="KKD01416.1"/>
    <property type="molecule type" value="Genomic_DNA"/>
</dbReference>
<comment type="caution">
    <text evidence="2">The sequence shown here is derived from an EMBL/GenBank/DDBJ whole genome shotgun (WGS) entry which is preliminary data.</text>
</comment>
<dbReference type="OrthoDB" id="8858565at2"/>
<keyword evidence="3" id="KW-1185">Reference proteome</keyword>
<evidence type="ECO:0000313" key="3">
    <source>
        <dbReference type="Proteomes" id="UP000033633"/>
    </source>
</evidence>
<gene>
    <name evidence="2" type="ORF">KY46_00880</name>
</gene>
<proteinExistence type="predicted"/>
<evidence type="ECO:0000256" key="1">
    <source>
        <dbReference type="SAM" id="MobiDB-lite"/>
    </source>
</evidence>
<accession>A0A0F5VGV8</accession>
<evidence type="ECO:0000313" key="2">
    <source>
        <dbReference type="EMBL" id="KKD01416.1"/>
    </source>
</evidence>
<organism evidence="2 3">
    <name type="scientific">Photobacterium halotolerans</name>
    <dbReference type="NCBI Taxonomy" id="265726"/>
    <lineage>
        <taxon>Bacteria</taxon>
        <taxon>Pseudomonadati</taxon>
        <taxon>Pseudomonadota</taxon>
        <taxon>Gammaproteobacteria</taxon>
        <taxon>Vibrionales</taxon>
        <taxon>Vibrionaceae</taxon>
        <taxon>Photobacterium</taxon>
    </lineage>
</organism>
<dbReference type="RefSeq" id="WP_046218745.1">
    <property type="nucleotide sequence ID" value="NZ_JWYV01000001.1"/>
</dbReference>
<feature type="region of interest" description="Disordered" evidence="1">
    <location>
        <begin position="1"/>
        <end position="29"/>
    </location>
</feature>
<name>A0A0F5VGV8_9GAMM</name>
<sequence length="76" mass="8493">MSDNDYNVYQGKDGQWRGKRQDASRASVVADTQKEAFEATREYAKTQGSEVSIHRGDNGQIRAKHSYGNDPKTTKG</sequence>
<evidence type="ECO:0008006" key="4">
    <source>
        <dbReference type="Google" id="ProtNLM"/>
    </source>
</evidence>
<protein>
    <recommendedName>
        <fullName evidence="4">DUF2188 domain-containing protein</fullName>
    </recommendedName>
</protein>
<dbReference type="PATRIC" id="fig|265726.11.peg.191"/>
<dbReference type="InterPro" id="IPR018691">
    <property type="entry name" value="DUF2188"/>
</dbReference>
<reference evidence="2 3" key="1">
    <citation type="submission" date="2014-12" db="EMBL/GenBank/DDBJ databases">
        <title>Mercury Reductase activity and rhizosphere competence traits in the genome of root associated Photobacterium halotolerans MELD1.</title>
        <authorList>
            <person name="Mathew D.C."/>
            <person name="Huang C.-C."/>
        </authorList>
    </citation>
    <scope>NUCLEOTIDE SEQUENCE [LARGE SCALE GENOMIC DNA]</scope>
    <source>
        <strain evidence="2 3">MELD1</strain>
    </source>
</reference>
<feature type="compositionally biased region" description="Basic and acidic residues" evidence="1">
    <location>
        <begin position="14"/>
        <end position="23"/>
    </location>
</feature>